<organism evidence="1 2">
    <name type="scientific">Chitinophaga solisilvae</name>
    <dbReference type="NCBI Taxonomy" id="1233460"/>
    <lineage>
        <taxon>Bacteria</taxon>
        <taxon>Pseudomonadati</taxon>
        <taxon>Bacteroidota</taxon>
        <taxon>Chitinophagia</taxon>
        <taxon>Chitinophagales</taxon>
        <taxon>Chitinophagaceae</taxon>
        <taxon>Chitinophaga</taxon>
    </lineage>
</organism>
<keyword evidence="2" id="KW-1185">Reference proteome</keyword>
<dbReference type="OrthoDB" id="676956at2"/>
<protein>
    <submittedName>
        <fullName evidence="1">Uncharacterized protein</fullName>
    </submittedName>
</protein>
<dbReference type="Proteomes" id="UP000281028">
    <property type="component" value="Unassembled WGS sequence"/>
</dbReference>
<dbReference type="AlphaFoldDB" id="A0A3S1B4N6"/>
<accession>A0A3S1B4N6</accession>
<proteinExistence type="predicted"/>
<dbReference type="EMBL" id="RIAR02000001">
    <property type="protein sequence ID" value="NSL86956.1"/>
    <property type="molecule type" value="Genomic_DNA"/>
</dbReference>
<sequence length="145" mass="15773">MDTTTAARTGARQSIVSLLLALTVLELFTVISISGQDLANNLIFLLRAQSNGYVVLLLLLLFTVTFFLGRQAGKDILLKGKNPVATGIKYALITSGVAWVYLLVIMSIIHLPEAVWNSILQAQTMLTLAIIIAWVFTARKIKATA</sequence>
<gene>
    <name evidence="1" type="ORF">ECE50_008955</name>
</gene>
<name>A0A3S1B4N6_9BACT</name>
<reference evidence="1" key="1">
    <citation type="submission" date="2020-05" db="EMBL/GenBank/DDBJ databases">
        <title>Chitinophaga laudate sp. nov., isolated from a tropical peat swamp.</title>
        <authorList>
            <person name="Goh C.B.S."/>
            <person name="Lee M.S."/>
            <person name="Parimannan S."/>
            <person name="Pasbakhsh P."/>
            <person name="Yule C.M."/>
            <person name="Rajandas H."/>
            <person name="Loke S."/>
            <person name="Croft L."/>
            <person name="Tan J.B.L."/>
        </authorList>
    </citation>
    <scope>NUCLEOTIDE SEQUENCE</scope>
    <source>
        <strain evidence="1">Mgbs1</strain>
    </source>
</reference>
<evidence type="ECO:0000313" key="2">
    <source>
        <dbReference type="Proteomes" id="UP000281028"/>
    </source>
</evidence>
<comment type="caution">
    <text evidence="1">The sequence shown here is derived from an EMBL/GenBank/DDBJ whole genome shotgun (WGS) entry which is preliminary data.</text>
</comment>
<evidence type="ECO:0000313" key="1">
    <source>
        <dbReference type="EMBL" id="NSL86956.1"/>
    </source>
</evidence>